<dbReference type="Gene3D" id="1.25.40.20">
    <property type="entry name" value="Ankyrin repeat-containing domain"/>
    <property type="match status" value="2"/>
</dbReference>
<dbReference type="InterPro" id="IPR051569">
    <property type="entry name" value="SHANK"/>
</dbReference>
<evidence type="ECO:0000256" key="1">
    <source>
        <dbReference type="PROSITE-ProRule" id="PRU00023"/>
    </source>
</evidence>
<dbReference type="InterPro" id="IPR036770">
    <property type="entry name" value="Ankyrin_rpt-contain_sf"/>
</dbReference>
<dbReference type="InterPro" id="IPR002110">
    <property type="entry name" value="Ankyrin_rpt"/>
</dbReference>
<proteinExistence type="predicted"/>
<feature type="compositionally biased region" description="Polar residues" evidence="2">
    <location>
        <begin position="467"/>
        <end position="482"/>
    </location>
</feature>
<dbReference type="GO" id="GO:0043197">
    <property type="term" value="C:dendritic spine"/>
    <property type="evidence" value="ECO:0007669"/>
    <property type="project" value="TreeGrafter"/>
</dbReference>
<feature type="compositionally biased region" description="Low complexity" evidence="2">
    <location>
        <begin position="498"/>
        <end position="511"/>
    </location>
</feature>
<reference evidence="3" key="1">
    <citation type="submission" date="2021-02" db="EMBL/GenBank/DDBJ databases">
        <authorList>
            <person name="Nowell W R."/>
        </authorList>
    </citation>
    <scope>NUCLEOTIDE SEQUENCE</scope>
</reference>
<dbReference type="GO" id="GO:0035255">
    <property type="term" value="F:ionotropic glutamate receptor binding"/>
    <property type="evidence" value="ECO:0007669"/>
    <property type="project" value="TreeGrafter"/>
</dbReference>
<dbReference type="CDD" id="cd17091">
    <property type="entry name" value="FERM_F0_SHANK"/>
    <property type="match status" value="1"/>
</dbReference>
<evidence type="ECO:0000313" key="3">
    <source>
        <dbReference type="EMBL" id="CAF1048888.1"/>
    </source>
</evidence>
<feature type="region of interest" description="Disordered" evidence="2">
    <location>
        <begin position="440"/>
        <end position="482"/>
    </location>
</feature>
<dbReference type="PANTHER" id="PTHR24135">
    <property type="entry name" value="SH3 AND MULTIPLE ANKYRIN REPEAT DOMAINS PROTEIN"/>
    <property type="match status" value="1"/>
</dbReference>
<dbReference type="Pfam" id="PF00023">
    <property type="entry name" value="Ank"/>
    <property type="match status" value="1"/>
</dbReference>
<dbReference type="GO" id="GO:0030160">
    <property type="term" value="F:synaptic receptor adaptor activity"/>
    <property type="evidence" value="ECO:0007669"/>
    <property type="project" value="TreeGrafter"/>
</dbReference>
<dbReference type="Pfam" id="PF12796">
    <property type="entry name" value="Ank_2"/>
    <property type="match status" value="1"/>
</dbReference>
<name>A0A814KBR8_9BILA</name>
<feature type="region of interest" description="Disordered" evidence="2">
    <location>
        <begin position="1"/>
        <end position="21"/>
    </location>
</feature>
<dbReference type="Gene3D" id="3.10.20.90">
    <property type="entry name" value="Phosphatidylinositol 3-kinase Catalytic Subunit, Chain A, domain 1"/>
    <property type="match status" value="1"/>
</dbReference>
<dbReference type="GO" id="GO:0014069">
    <property type="term" value="C:postsynaptic density"/>
    <property type="evidence" value="ECO:0007669"/>
    <property type="project" value="TreeGrafter"/>
</dbReference>
<feature type="repeat" description="ANK" evidence="1">
    <location>
        <begin position="253"/>
        <end position="285"/>
    </location>
</feature>
<protein>
    <submittedName>
        <fullName evidence="3">Uncharacterized protein</fullName>
    </submittedName>
</protein>
<dbReference type="EMBL" id="CAJNOG010000181">
    <property type="protein sequence ID" value="CAF1048888.1"/>
    <property type="molecule type" value="Genomic_DNA"/>
</dbReference>
<dbReference type="Proteomes" id="UP000663845">
    <property type="component" value="Unassembled WGS sequence"/>
</dbReference>
<organism evidence="3 4">
    <name type="scientific">Adineta steineri</name>
    <dbReference type="NCBI Taxonomy" id="433720"/>
    <lineage>
        <taxon>Eukaryota</taxon>
        <taxon>Metazoa</taxon>
        <taxon>Spiralia</taxon>
        <taxon>Gnathifera</taxon>
        <taxon>Rotifera</taxon>
        <taxon>Eurotatoria</taxon>
        <taxon>Bdelloidea</taxon>
        <taxon>Adinetida</taxon>
        <taxon>Adinetidae</taxon>
        <taxon>Adineta</taxon>
    </lineage>
</organism>
<gene>
    <name evidence="3" type="ORF">JYZ213_LOCUS18566</name>
</gene>
<keyword evidence="1" id="KW-0040">ANK repeat</keyword>
<dbReference type="PANTHER" id="PTHR24135:SF28">
    <property type="entry name" value="LD13733P"/>
    <property type="match status" value="1"/>
</dbReference>
<accession>A0A814KBR8</accession>
<sequence length="577" mass="65225">MESERIQRNKIQNQQDEKDDSGIEQDNSFIYIRISVEDLHLQKVLKFNLDDTVWCAKQKVLQVLIRELTDSLNFGLYLPPCNGRAGKFLDESRCLREYPLSGPVSYLEFKYKRRVYKAIHLVQKNINLKINVKKFIESVRTNQISKVSRYLEKGFDPNFHISDDETPLSSACIDLLEPRSMIMTLVNGGAHLDFRIRNGGLTPLHQSAIYNRKEAIVVKTPLSSACIDLLEPRSMIMTLVNGGAHLDFRIRNGGLTPLHQSAIYNRKEAIVTLLELGASPNIYDEKMLTPLYHSIINKQVETNIDSSYCCLLLLQDHSIVNCHDESLSTELHQACRLGLVQHIEHLLFYRADINAINIGGNTPLHICAATNQEACARVLLFRGADINIVNKTNKTAYELALVSQNHSIASLIETHKSEHVVPFRDTPLINPKRRSIYIEQQRNKHRARSSSNTTPLSSSSTNRSQSMPKFNSNNSTRRSQSPITTPTIEHYFQQQHPSSRSSSPKSFSVNSDHGFGSECASHLSSSSPNAPNGSYTYKRKRLYAAAPGRKCMCIKSYRTNLPGELLLKKGDIVESKF</sequence>
<feature type="region of interest" description="Disordered" evidence="2">
    <location>
        <begin position="492"/>
        <end position="511"/>
    </location>
</feature>
<dbReference type="GO" id="GO:0045211">
    <property type="term" value="C:postsynaptic membrane"/>
    <property type="evidence" value="ECO:0007669"/>
    <property type="project" value="TreeGrafter"/>
</dbReference>
<dbReference type="PROSITE" id="PS50297">
    <property type="entry name" value="ANK_REP_REGION"/>
    <property type="match status" value="2"/>
</dbReference>
<dbReference type="SUPFAM" id="SSF48403">
    <property type="entry name" value="Ankyrin repeat"/>
    <property type="match status" value="1"/>
</dbReference>
<dbReference type="AlphaFoldDB" id="A0A814KBR8"/>
<feature type="non-terminal residue" evidence="3">
    <location>
        <position position="577"/>
    </location>
</feature>
<dbReference type="PROSITE" id="PS50088">
    <property type="entry name" value="ANK_REPEAT"/>
    <property type="match status" value="2"/>
</dbReference>
<feature type="compositionally biased region" description="Low complexity" evidence="2">
    <location>
        <begin position="449"/>
        <end position="466"/>
    </location>
</feature>
<evidence type="ECO:0000313" key="4">
    <source>
        <dbReference type="Proteomes" id="UP000663845"/>
    </source>
</evidence>
<comment type="caution">
    <text evidence="3">The sequence shown here is derived from an EMBL/GenBank/DDBJ whole genome shotgun (WGS) entry which is preliminary data.</text>
</comment>
<dbReference type="SMART" id="SM00248">
    <property type="entry name" value="ANK"/>
    <property type="match status" value="5"/>
</dbReference>
<feature type="repeat" description="ANK" evidence="1">
    <location>
        <begin position="359"/>
        <end position="391"/>
    </location>
</feature>
<evidence type="ECO:0000256" key="2">
    <source>
        <dbReference type="SAM" id="MobiDB-lite"/>
    </source>
</evidence>